<evidence type="ECO:0000313" key="5">
    <source>
        <dbReference type="Proteomes" id="UP000634660"/>
    </source>
</evidence>
<sequence>MQFPARGRETGRNSSPKGFRMRRSALSSPLVAAALLPLLLCGASACRSAPEGAALAPAAAPAVPVDDGVPGVEGASGRPAVREARVGDSVRVRGAQVGRHLQAVLNAYVDPAVSVEKNYAPAPGKRWVAASMSFVNVGGASYGALGRMWAQDGAGRRHPVVPTGELTTGKPLVFDSLEVGERAEGWVVFEIPENARIVRLQYQDANMQANSGGGFWAV</sequence>
<feature type="domain" description="DUF4352" evidence="3">
    <location>
        <begin position="102"/>
        <end position="204"/>
    </location>
</feature>
<reference evidence="4" key="1">
    <citation type="journal article" date="2014" name="Int. J. Syst. Evol. Microbiol.">
        <title>Complete genome sequence of Corynebacterium casei LMG S-19264T (=DSM 44701T), isolated from a smear-ripened cheese.</title>
        <authorList>
            <consortium name="US DOE Joint Genome Institute (JGI-PGF)"/>
            <person name="Walter F."/>
            <person name="Albersmeier A."/>
            <person name="Kalinowski J."/>
            <person name="Ruckert C."/>
        </authorList>
    </citation>
    <scope>NUCLEOTIDE SEQUENCE</scope>
    <source>
        <strain evidence="4">JCM 4834</strain>
    </source>
</reference>
<evidence type="ECO:0000259" key="3">
    <source>
        <dbReference type="Pfam" id="PF11611"/>
    </source>
</evidence>
<gene>
    <name evidence="4" type="ORF">GCM10010371_06100</name>
</gene>
<dbReference type="AlphaFoldDB" id="A0A918QJU5"/>
<dbReference type="InterPro" id="IPR029050">
    <property type="entry name" value="Immunoprotect_excell_Ig-like"/>
</dbReference>
<accession>A0A918QJU5</accession>
<dbReference type="Proteomes" id="UP000634660">
    <property type="component" value="Unassembled WGS sequence"/>
</dbReference>
<dbReference type="InterPro" id="IPR029051">
    <property type="entry name" value="DUF4352"/>
</dbReference>
<evidence type="ECO:0000256" key="1">
    <source>
        <dbReference type="ARBA" id="ARBA00022729"/>
    </source>
</evidence>
<organism evidence="4 5">
    <name type="scientific">Streptomyces subrutilus</name>
    <dbReference type="NCBI Taxonomy" id="36818"/>
    <lineage>
        <taxon>Bacteria</taxon>
        <taxon>Bacillati</taxon>
        <taxon>Actinomycetota</taxon>
        <taxon>Actinomycetes</taxon>
        <taxon>Kitasatosporales</taxon>
        <taxon>Streptomycetaceae</taxon>
        <taxon>Streptomyces</taxon>
    </lineage>
</organism>
<feature type="compositionally biased region" description="Basic and acidic residues" evidence="2">
    <location>
        <begin position="1"/>
        <end position="11"/>
    </location>
</feature>
<dbReference type="Pfam" id="PF11611">
    <property type="entry name" value="DUF4352"/>
    <property type="match status" value="1"/>
</dbReference>
<protein>
    <recommendedName>
        <fullName evidence="3">DUF4352 domain-containing protein</fullName>
    </recommendedName>
</protein>
<name>A0A918QJU5_9ACTN</name>
<dbReference type="EMBL" id="BMVX01000002">
    <property type="protein sequence ID" value="GGZ49546.1"/>
    <property type="molecule type" value="Genomic_DNA"/>
</dbReference>
<keyword evidence="1" id="KW-0732">Signal</keyword>
<dbReference type="Gene3D" id="2.60.40.1240">
    <property type="match status" value="1"/>
</dbReference>
<proteinExistence type="predicted"/>
<reference evidence="4" key="2">
    <citation type="submission" date="2020-09" db="EMBL/GenBank/DDBJ databases">
        <authorList>
            <person name="Sun Q."/>
            <person name="Ohkuma M."/>
        </authorList>
    </citation>
    <scope>NUCLEOTIDE SEQUENCE</scope>
    <source>
        <strain evidence="4">JCM 4834</strain>
    </source>
</reference>
<comment type="caution">
    <text evidence="4">The sequence shown here is derived from an EMBL/GenBank/DDBJ whole genome shotgun (WGS) entry which is preliminary data.</text>
</comment>
<feature type="region of interest" description="Disordered" evidence="2">
    <location>
        <begin position="1"/>
        <end position="20"/>
    </location>
</feature>
<evidence type="ECO:0000313" key="4">
    <source>
        <dbReference type="EMBL" id="GGZ49546.1"/>
    </source>
</evidence>
<evidence type="ECO:0000256" key="2">
    <source>
        <dbReference type="SAM" id="MobiDB-lite"/>
    </source>
</evidence>